<evidence type="ECO:0000313" key="3">
    <source>
        <dbReference type="EMBL" id="MBD8528205.1"/>
    </source>
</evidence>
<dbReference type="Pfam" id="PF00041">
    <property type="entry name" value="fn3"/>
    <property type="match status" value="1"/>
</dbReference>
<feature type="compositionally biased region" description="Gly residues" evidence="1">
    <location>
        <begin position="2873"/>
        <end position="2895"/>
    </location>
</feature>
<dbReference type="CDD" id="cd00063">
    <property type="entry name" value="FN3"/>
    <property type="match status" value="4"/>
</dbReference>
<feature type="compositionally biased region" description="Pro residues" evidence="1">
    <location>
        <begin position="2896"/>
        <end position="2905"/>
    </location>
</feature>
<dbReference type="InterPro" id="IPR013784">
    <property type="entry name" value="Carb-bd-like_fold"/>
</dbReference>
<dbReference type="EMBL" id="JACYTR010000095">
    <property type="protein sequence ID" value="MBD8528205.1"/>
    <property type="molecule type" value="Genomic_DNA"/>
</dbReference>
<dbReference type="SUPFAM" id="SSF49265">
    <property type="entry name" value="Fibronectin type III"/>
    <property type="match status" value="4"/>
</dbReference>
<keyword evidence="4" id="KW-1185">Reference proteome</keyword>
<keyword evidence="3" id="KW-0645">Protease</keyword>
<dbReference type="Gene3D" id="2.60.40.1120">
    <property type="entry name" value="Carboxypeptidase-like, regulatory domain"/>
    <property type="match status" value="1"/>
</dbReference>
<dbReference type="Gene3D" id="2.60.40.10">
    <property type="entry name" value="Immunoglobulins"/>
    <property type="match status" value="8"/>
</dbReference>
<feature type="domain" description="Fibronectin type-III" evidence="2">
    <location>
        <begin position="1004"/>
        <end position="1095"/>
    </location>
</feature>
<feature type="region of interest" description="Disordered" evidence="1">
    <location>
        <begin position="1361"/>
        <end position="1382"/>
    </location>
</feature>
<feature type="region of interest" description="Disordered" evidence="1">
    <location>
        <begin position="2873"/>
        <end position="2905"/>
    </location>
</feature>
<comment type="caution">
    <text evidence="3">The sequence shown here is derived from an EMBL/GenBank/DDBJ whole genome shotgun (WGS) entry which is preliminary data.</text>
</comment>
<dbReference type="SUPFAM" id="SSF49452">
    <property type="entry name" value="Starch-binding domain-like"/>
    <property type="match status" value="1"/>
</dbReference>
<gene>
    <name evidence="3" type="ORF">IFO71_20855</name>
</gene>
<dbReference type="Pfam" id="PF13620">
    <property type="entry name" value="CarboxypepD_reg"/>
    <property type="match status" value="1"/>
</dbReference>
<feature type="region of interest" description="Disordered" evidence="1">
    <location>
        <begin position="67"/>
        <end position="98"/>
    </location>
</feature>
<feature type="non-terminal residue" evidence="3">
    <location>
        <position position="1"/>
    </location>
</feature>
<feature type="domain" description="Fibronectin type-III" evidence="2">
    <location>
        <begin position="901"/>
        <end position="1003"/>
    </location>
</feature>
<sequence>GVVTHDVTATTTSTGPKVDLTVETLTVDATSKIDVSGKGRTYLSGASGYIGGSHGGRGGLHGTTDTTNAGYGSIRQPTELGAGGGGGPGHSPPRGGGAVKLTVSGTLQLDGSILADGSISLPGYYRGSGSGGSIWLDAGTLRGTGLVRAQGGDRSFPTSDQYLLSGGGGGRIAVYYSALDGIDLLAQVKALGGTTVHAEPYRRGGAGTVYLRDKAQATGLVRIDNGATGKDAAVTELSETLSEFLVIDRARVRMLTEQQPISVAIGNALIEQVAPITTGGISGYGAEWYSEGGLNLPDNALRVFGWTFTQGAQQDFDEVELQAGAKLIHRLPVGTAGGISLSTRRISLSTNSAIDTNGLGLRTPAGVTEAAAGGSYGGRGGRASNAVFGLAAQPVDFGVGGGANQTRGGGRLRLTVDELLLDGQLLANGQSANQYYGGASGGSLWLTAGSLRGQGQLQAHGGNGASGGGGGRIAIEYGASNGFPLVSNALARGGTGGSATYNGEDGSVHVVGQLDAPRFVSIEAHPAANEPVTRILLHATRPIDEASLEPSAITIDGPSAISIGGLTRVTDGTLAIDLSEPLVAEGLYTVTVRPEFRALDGQSFDQDQDGSAGEVGDDVYVGRFSVDSTAPVAPIAVSVQVAPAYNITYGDRATFIVEREPGTELWINELPYAPAGDAPVVVNLTLPQGASDWDLVSVDAAGNVSNILRITYFYASDNPAVTGMVPAAGSCSANPPADIILSLYRAAADIDHATSVYGVSRNSVAVSGQWQGSANQARFVPDTGFAEGSYTVTATLKDVNGVQSLPFTGMFTYDATAPSAPSVNPLPASTANDLVVIQGTREPNTAIYINGELAVPSSANAAWSKQVALVSGRNTFAIQARDCAGNRSSNVNVETIYDNTPPAEVSFVLTGANDGRSITVDWTGYNEAASGGDIDAFLIYRSDSGFIDLGTATLIATLPTGTRTHAITGLTPSVEQFVTVVARDRSGLSSSFTVKSLIPMDRVAPATPTNVRITSGASSLQVQWNAVSNSAGDLAGYRVYLDGTARATTSVDELAANLAGLSSATGYSVKVVAFDAYGNESSAPNVAAATWLSNPVGLRADSKDARIDLSWTATTPGHLLLRYQVYQSSSPISSVSGMTPIAQTSGTSHSIGGLQNGSTYHFAVTAVNISNAQNPAVASVPGTPQSDVQPPEITGLTFDGAPLSDGMSLTRSGDLRVTATDLNGVARAEFISGSGALNRTVTGSNLSTAWSLEDEVDGQVVLTVRVIDTLGNPAEISRTLNIQLEAPPAPTITSPAHGLLTNQAELLVKGLAAKRADVVVTVNGQPFTAVPVDAAGNYSSSVVLDEGENVITAVARNNRGRAGPASAARGVTRDSSVPPAPTSVSAVAKEAGVISLSWSAVSQGGVNGYDVYRSTAPFDSTASASKLNGNAVSATRFDDLPPTDRRYYYRVVSRNAAGTTSAPSAQMDAVSDRTAPEAISLEYVPQGEFLENPLRVAPGAVQVRLLVSEPLLTTPFLTITPDGGVPLGVTLLATSATEYSGSFTVGEYAKTGTAYAVFSARDAVGNRGTTVRSGASLILDTDGPRVTSLTIEPGEPVRADVQSQITATFEADEMPADNALPVVRYKLSGVGREWTSVSSVLVSGDKRWQASLTLPNDAGASGPESLSFQFVATDELGNASPDIEVPNSFQVYRGNLPPLPAPRGFSAKAVSGGRAELKWDAVEGASGYEIWRRRANETEMLPIGRSAAGELTHADLPPEDADYVYAVASIRTGNNQESVSGVSDSANVRTDRLPPAVPQNLRLRLTGSGVVAEWDEIVRDLPGDNHAYYRLYRSAQDPLLDVGGLTPIRDLIGQAHEVDGQPSTTLRTYVVTARDRAGNESVPSNSVYLNAQLLPVASLSISKELGQAPQVRWSHPSATISGYHLDSISQGQSFRLLSNAARDVLSFADNAYERGERSYRVTAIDDTGAEALPRSLLMPSVEVALASQQVLRRGLMNGIVFDVANSGSTDLAALELRVELNGKLHVSDPFDLAGNSERQVRVVIPGYAELGNLASFRSVLRLAPNSGEQVDLIDSGSMAVGDGGVVTSLVTEEFTRGGAGRVRIEMENPGDAEIEWISANSSSQPSADARIKLIDDEGNVLAVQAFHQVSGVDVVTLPNGRTVARIAAGGRIATAWQSITVPPTAPDRLFVEFELDSLRHAFGRANALTMPGVKSRREVSLVDTSYLGELTNVTPQNSFGDQSIAIRGLAKDRTSGATLANVPLKLVLRVNGFERVVDLISAADGSVSHDYTPLATESGRYQISLIHPQILDRPAMGEFTIQKVSVSPSGTQWRAAYGQTLSYGFTVRAGAATQLSNVRLALEAEDQTGGSLPTGLSFQSLNSRASLGPNQSAELKFSLLANESVPGSGTLILRVVADESGLLPLAKIPVSYLFSTANPRLTATPQVMNTGLARGQSMTENFSLENNGFVALTNLTLALKDFQGQPAPAWLQLGAGSALGNLAVGAKRNVPVIITPPSDLSDGIYRYVLSVVGDNLEERGFEIAITVTESGVGGALFHVSDIYTATIGSNGLPVPGLAGAAIRLRNEAVTTLEYTGRTDSNGEFRFQDITAGRYTYRITAPNHEEGTGRITIRPGVTLAEEAFLDYNLVTVEWSVTETTIRDSYEIVLRAIFETNVPAPVLVVSPAAMTIPQLSPGDVFQGEFTIKNEGLIQAQEMQLLLPTQDAFFRMEFLSELPSVIRAKQTIRMPFRLIALQPWPPTSGDAGGGGVCASYYMTIGIGGAYDCANGTQRSTANTFTLSRLVGSGCGGSSGGSGGGEVGGGPAAPGGACESWPPYMPRGGACRAAGGPISVLTGDACAPPCDDCGEGGGFGAGGGGGGAGGGGGGGPSWGGGGGPNPPPVLSGG</sequence>
<evidence type="ECO:0000313" key="4">
    <source>
        <dbReference type="Proteomes" id="UP000613768"/>
    </source>
</evidence>
<dbReference type="GO" id="GO:0030246">
    <property type="term" value="F:carbohydrate binding"/>
    <property type="evidence" value="ECO:0007669"/>
    <property type="project" value="InterPro"/>
</dbReference>
<dbReference type="Proteomes" id="UP000613768">
    <property type="component" value="Unassembled WGS sequence"/>
</dbReference>
<accession>A0AAW3ZTV4</accession>
<feature type="compositionally biased region" description="Low complexity" evidence="1">
    <location>
        <begin position="1361"/>
        <end position="1370"/>
    </location>
</feature>
<dbReference type="Pfam" id="PF09136">
    <property type="entry name" value="Glucodextran_B"/>
    <property type="match status" value="1"/>
</dbReference>
<dbReference type="InterPro" id="IPR003961">
    <property type="entry name" value="FN3_dom"/>
</dbReference>
<evidence type="ECO:0000256" key="1">
    <source>
        <dbReference type="SAM" id="MobiDB-lite"/>
    </source>
</evidence>
<reference evidence="3 4" key="1">
    <citation type="submission" date="2020-09" db="EMBL/GenBank/DDBJ databases">
        <title>Pseudoxanthomonas sp. CAU 1598 isolated from sand of Yaerae Beach.</title>
        <authorList>
            <person name="Kim W."/>
        </authorList>
    </citation>
    <scope>NUCLEOTIDE SEQUENCE [LARGE SCALE GENOMIC DNA]</scope>
    <source>
        <strain evidence="3 4">CAU 1598</strain>
    </source>
</reference>
<organism evidence="3 4">
    <name type="scientific">Pseudomarimonas arenosa</name>
    <dbReference type="NCBI Taxonomy" id="2774145"/>
    <lineage>
        <taxon>Bacteria</taxon>
        <taxon>Pseudomonadati</taxon>
        <taxon>Pseudomonadota</taxon>
        <taxon>Gammaproteobacteria</taxon>
        <taxon>Lysobacterales</taxon>
        <taxon>Lysobacteraceae</taxon>
        <taxon>Pseudomarimonas</taxon>
    </lineage>
</organism>
<protein>
    <submittedName>
        <fullName evidence="3">Carboxypeptidase regulatory-like domain-containing protein</fullName>
    </submittedName>
</protein>
<dbReference type="PANTHER" id="PTHR31513:SF2">
    <property type="entry name" value="MRAZ"/>
    <property type="match status" value="1"/>
</dbReference>
<dbReference type="SMART" id="SM00060">
    <property type="entry name" value="FN3"/>
    <property type="match status" value="6"/>
</dbReference>
<proteinExistence type="predicted"/>
<dbReference type="PANTHER" id="PTHR31513">
    <property type="entry name" value="EPHRIN TYPE-B RECEPTOR"/>
    <property type="match status" value="1"/>
</dbReference>
<feature type="compositionally biased region" description="Gly residues" evidence="1">
    <location>
        <begin position="81"/>
        <end position="98"/>
    </location>
</feature>
<dbReference type="GO" id="GO:0004180">
    <property type="term" value="F:carboxypeptidase activity"/>
    <property type="evidence" value="ECO:0007669"/>
    <property type="project" value="UniProtKB-KW"/>
</dbReference>
<dbReference type="InterPro" id="IPR013783">
    <property type="entry name" value="Ig-like_fold"/>
</dbReference>
<keyword evidence="3" id="KW-0121">Carboxypeptidase</keyword>
<dbReference type="InterPro" id="IPR036116">
    <property type="entry name" value="FN3_sf"/>
</dbReference>
<name>A0AAW3ZTV4_9GAMM</name>
<dbReference type="PROSITE" id="PS50853">
    <property type="entry name" value="FN3"/>
    <property type="match status" value="3"/>
</dbReference>
<keyword evidence="3" id="KW-0378">Hydrolase</keyword>
<evidence type="ECO:0000259" key="2">
    <source>
        <dbReference type="PROSITE" id="PS50853"/>
    </source>
</evidence>
<feature type="domain" description="Fibronectin type-III" evidence="2">
    <location>
        <begin position="1378"/>
        <end position="1477"/>
    </location>
</feature>